<keyword evidence="2" id="KW-1185">Reference proteome</keyword>
<dbReference type="Proteomes" id="UP000570851">
    <property type="component" value="Unassembled WGS sequence"/>
</dbReference>
<evidence type="ECO:0000313" key="1">
    <source>
        <dbReference type="EMBL" id="MBC1305461.1"/>
    </source>
</evidence>
<gene>
    <name evidence="1" type="ORF">GNE12_26565</name>
</gene>
<accession>A0ABR6SGD0</accession>
<comment type="caution">
    <text evidence="1">The sequence shown here is derived from an EMBL/GenBank/DDBJ whole genome shotgun (WGS) entry which is preliminary data.</text>
</comment>
<reference evidence="1 2" key="1">
    <citation type="submission" date="2019-11" db="EMBL/GenBank/DDBJ databases">
        <title>Comparison of genomes from free-living endosymbiotic cyanobacteria isolated from Azolla.</title>
        <authorList>
            <person name="Thiel T."/>
            <person name="Pratte B."/>
        </authorList>
    </citation>
    <scope>NUCLEOTIDE SEQUENCE [LARGE SCALE GENOMIC DNA]</scope>
    <source>
        <strain evidence="1 2">N2B</strain>
        <plasmid evidence="1">pN2B-A</plasmid>
    </source>
</reference>
<name>A0ABR6SGD0_ANAVA</name>
<geneLocation type="plasmid" evidence="1">
    <name>pN2B-A</name>
</geneLocation>
<organism evidence="1 2">
    <name type="scientific">Trichormus variabilis N2B</name>
    <dbReference type="NCBI Taxonomy" id="2681315"/>
    <lineage>
        <taxon>Bacteria</taxon>
        <taxon>Bacillati</taxon>
        <taxon>Cyanobacteriota</taxon>
        <taxon>Cyanophyceae</taxon>
        <taxon>Nostocales</taxon>
        <taxon>Nostocaceae</taxon>
        <taxon>Trichormus</taxon>
    </lineage>
</organism>
<evidence type="ECO:0000313" key="2">
    <source>
        <dbReference type="Proteomes" id="UP000570851"/>
    </source>
</evidence>
<proteinExistence type="predicted"/>
<keyword evidence="1" id="KW-0614">Plasmid</keyword>
<protein>
    <recommendedName>
        <fullName evidence="3">Transposase</fullName>
    </recommendedName>
</protein>
<sequence>MHFYFVEWLNDYFLAKSKQFPHPQQSIGSRSHQLFKNLWVLLLNQQR</sequence>
<dbReference type="EMBL" id="JACKZP010000269">
    <property type="protein sequence ID" value="MBC1305461.1"/>
    <property type="molecule type" value="Genomic_DNA"/>
</dbReference>
<evidence type="ECO:0008006" key="3">
    <source>
        <dbReference type="Google" id="ProtNLM"/>
    </source>
</evidence>